<dbReference type="PANTHER" id="PTHR13533:SF1">
    <property type="entry name" value="N-ACETYLNEURAMINATE 9-O-ACETYLTRANSFERASE"/>
    <property type="match status" value="1"/>
</dbReference>
<evidence type="ECO:0000259" key="9">
    <source>
        <dbReference type="Pfam" id="PF07779"/>
    </source>
</evidence>
<dbReference type="GO" id="GO:0016740">
    <property type="term" value="F:transferase activity"/>
    <property type="evidence" value="ECO:0007669"/>
    <property type="project" value="UniProtKB-KW"/>
</dbReference>
<dbReference type="InterPro" id="IPR012419">
    <property type="entry name" value="Cas1_AcylTrans_dom"/>
</dbReference>
<feature type="transmembrane region" description="Helical" evidence="8">
    <location>
        <begin position="782"/>
        <end position="798"/>
    </location>
</feature>
<dbReference type="AlphaFoldDB" id="A0A8D8UXD8"/>
<evidence type="ECO:0000256" key="7">
    <source>
        <dbReference type="ARBA" id="ARBA00023180"/>
    </source>
</evidence>
<dbReference type="GO" id="GO:0005794">
    <property type="term" value="C:Golgi apparatus"/>
    <property type="evidence" value="ECO:0007669"/>
    <property type="project" value="UniProtKB-ARBA"/>
</dbReference>
<evidence type="ECO:0000256" key="4">
    <source>
        <dbReference type="ARBA" id="ARBA00022692"/>
    </source>
</evidence>
<comment type="similarity">
    <text evidence="2">Belongs to the PC-esterase family. CASD1 subfamily.</text>
</comment>
<sequence length="803" mass="92550">METEDTESCSGPDSEPTDTMQPLLCWTDDVHSQTSGGGEFIDEINATNAKKLALLLVITLIGYHGIIHWAYGRDSCKWILSDGRFKGDMAWQPYGCMMHQYSQVDTKKCMKYLSFWDHNNDFLYIGDARVYDLFATFVQHFNPNYKRIDVDTASAADFTDTLYTNENLNLKAQFVWSPYIGELMYTTLYPLRTIERPPSMIVMGCGTYSMQQYNTTALDHVSEYATNLSRLVQSMDILSERKTRVIWNLQESVNEKTLSSEYEMITNQVIDAYNKAAIETLSHSDVTIWSSSRLIASGRLSDMRHGLFVHPKCLDIDVQLLLNVYCNDHMNFNDATCCATPEQHSSSQVVVYTAFLICIILTCILTLKQSVKFLYEEPTHAYIVISSLGKLGLILTYFYLCDRTNFFMKENKYYSQVSFWLPIGYVFVLGVFFTEDSRYIKILNRDQTDEWKGCMQLILVISHMTGARTQLSILNHMRIFASSYLFLSGFGHFYYMWHRPDSGLARYLQVLFRLNALTVLCCVAMNRPYQFYYFVPLVTFWFSLLYLVLQAPPRGNGTARYLYMGLKLLALSGLTAVLYISEVFFEKIFVTRPWKALFVTTDDDIHDWWMRWKLDRYSFLYGCVFSLCLILVQKFNLIDDNTYSNLFSTKLTLVSLFIALIALCLNSTFAMLCSEAECTELHSYTVIVPILSYIVIRNISGRLRTRYSSLFTGLGRISLELYITQSHIFTAADTHGILTLLPEYPVLNSLLTCFIFICVAHELHEIMLTLMPYCVPQDSKTALRNFLIFLFIFIPLGVCDGMF</sequence>
<feature type="transmembrane region" description="Helical" evidence="8">
    <location>
        <begin position="561"/>
        <end position="580"/>
    </location>
</feature>
<feature type="transmembrane region" description="Helical" evidence="8">
    <location>
        <begin position="747"/>
        <end position="770"/>
    </location>
</feature>
<feature type="transmembrane region" description="Helical" evidence="8">
    <location>
        <begin position="650"/>
        <end position="669"/>
    </location>
</feature>
<organism evidence="10">
    <name type="scientific">Cacopsylla melanoneura</name>
    <dbReference type="NCBI Taxonomy" id="428564"/>
    <lineage>
        <taxon>Eukaryota</taxon>
        <taxon>Metazoa</taxon>
        <taxon>Ecdysozoa</taxon>
        <taxon>Arthropoda</taxon>
        <taxon>Hexapoda</taxon>
        <taxon>Insecta</taxon>
        <taxon>Pterygota</taxon>
        <taxon>Neoptera</taxon>
        <taxon>Paraneoptera</taxon>
        <taxon>Hemiptera</taxon>
        <taxon>Sternorrhyncha</taxon>
        <taxon>Psylloidea</taxon>
        <taxon>Psyllidae</taxon>
        <taxon>Psyllinae</taxon>
        <taxon>Cacopsylla</taxon>
    </lineage>
</organism>
<accession>A0A8D8UXD8</accession>
<evidence type="ECO:0000256" key="6">
    <source>
        <dbReference type="ARBA" id="ARBA00023136"/>
    </source>
</evidence>
<feature type="transmembrane region" description="Helical" evidence="8">
    <location>
        <begin position="479"/>
        <end position="497"/>
    </location>
</feature>
<feature type="transmembrane region" description="Helical" evidence="8">
    <location>
        <begin position="619"/>
        <end position="638"/>
    </location>
</feature>
<dbReference type="GO" id="GO:0005975">
    <property type="term" value="P:carbohydrate metabolic process"/>
    <property type="evidence" value="ECO:0007669"/>
    <property type="project" value="UniProtKB-ARBA"/>
</dbReference>
<keyword evidence="5 8" id="KW-1133">Transmembrane helix</keyword>
<proteinExistence type="inferred from homology"/>
<evidence type="ECO:0000256" key="8">
    <source>
        <dbReference type="SAM" id="Phobius"/>
    </source>
</evidence>
<dbReference type="GO" id="GO:0016020">
    <property type="term" value="C:membrane"/>
    <property type="evidence" value="ECO:0007669"/>
    <property type="project" value="UniProtKB-SubCell"/>
</dbReference>
<feature type="transmembrane region" description="Helical" evidence="8">
    <location>
        <begin position="379"/>
        <end position="400"/>
    </location>
</feature>
<evidence type="ECO:0000256" key="1">
    <source>
        <dbReference type="ARBA" id="ARBA00004141"/>
    </source>
</evidence>
<feature type="transmembrane region" description="Helical" evidence="8">
    <location>
        <begin position="412"/>
        <end position="433"/>
    </location>
</feature>
<protein>
    <submittedName>
        <fullName evidence="10">CAS1 domain-containing protein 1</fullName>
    </submittedName>
</protein>
<reference evidence="10" key="1">
    <citation type="submission" date="2021-05" db="EMBL/GenBank/DDBJ databases">
        <authorList>
            <person name="Alioto T."/>
            <person name="Alioto T."/>
            <person name="Gomez Garrido J."/>
        </authorList>
    </citation>
    <scope>NUCLEOTIDE SEQUENCE</scope>
</reference>
<dbReference type="EMBL" id="HBUF01352679">
    <property type="protein sequence ID" value="CAG6715090.1"/>
    <property type="molecule type" value="Transcribed_RNA"/>
</dbReference>
<keyword evidence="7" id="KW-0325">Glycoprotein</keyword>
<evidence type="ECO:0000256" key="2">
    <source>
        <dbReference type="ARBA" id="ARBA00010666"/>
    </source>
</evidence>
<feature type="domain" description="Cas1p 10 TM acyl transferase" evidence="9">
    <location>
        <begin position="330"/>
        <end position="786"/>
    </location>
</feature>
<name>A0A8D8UXD8_9HEMI</name>
<evidence type="ECO:0000313" key="10">
    <source>
        <dbReference type="EMBL" id="CAG6715090.1"/>
    </source>
</evidence>
<evidence type="ECO:0000256" key="5">
    <source>
        <dbReference type="ARBA" id="ARBA00022989"/>
    </source>
</evidence>
<keyword evidence="3" id="KW-0808">Transferase</keyword>
<keyword evidence="6 8" id="KW-0472">Membrane</keyword>
<dbReference type="Pfam" id="PF07779">
    <property type="entry name" value="Cas1_AcylT"/>
    <property type="match status" value="1"/>
</dbReference>
<feature type="transmembrane region" description="Helical" evidence="8">
    <location>
        <begin position="349"/>
        <end position="367"/>
    </location>
</feature>
<feature type="transmembrane region" description="Helical" evidence="8">
    <location>
        <begin position="681"/>
        <end position="700"/>
    </location>
</feature>
<comment type="subcellular location">
    <subcellularLocation>
        <location evidence="1">Membrane</location>
        <topology evidence="1">Multi-pass membrane protein</topology>
    </subcellularLocation>
</comment>
<evidence type="ECO:0000256" key="3">
    <source>
        <dbReference type="ARBA" id="ARBA00022679"/>
    </source>
</evidence>
<feature type="transmembrane region" description="Helical" evidence="8">
    <location>
        <begin position="531"/>
        <end position="549"/>
    </location>
</feature>
<feature type="transmembrane region" description="Helical" evidence="8">
    <location>
        <begin position="52"/>
        <end position="71"/>
    </location>
</feature>
<dbReference type="PANTHER" id="PTHR13533">
    <property type="entry name" value="N-ACETYLNEURAMINATE 9-O-ACETYLTRANSFERASE"/>
    <property type="match status" value="1"/>
</dbReference>
<keyword evidence="4 8" id="KW-0812">Transmembrane</keyword>